<name>A0AAV7M2U3_PLEWA</name>
<keyword evidence="3" id="KW-1185">Reference proteome</keyword>
<sequence length="92" mass="9708">MCVLELHYPGLFSDVAVLGHVGWRVPEFPWGAEKNQGSLGAAGRAFDGPAEAAGQGGRKGLNRARDWRTRRPGAAVGGAAWGAVAELLARRQ</sequence>
<dbReference type="Proteomes" id="UP001066276">
    <property type="component" value="Chromosome 10"/>
</dbReference>
<accession>A0AAV7M2U3</accession>
<protein>
    <submittedName>
        <fullName evidence="2">Uncharacterized protein</fullName>
    </submittedName>
</protein>
<evidence type="ECO:0000313" key="2">
    <source>
        <dbReference type="EMBL" id="KAJ1098121.1"/>
    </source>
</evidence>
<gene>
    <name evidence="2" type="ORF">NDU88_003237</name>
</gene>
<feature type="region of interest" description="Disordered" evidence="1">
    <location>
        <begin position="39"/>
        <end position="68"/>
    </location>
</feature>
<organism evidence="2 3">
    <name type="scientific">Pleurodeles waltl</name>
    <name type="common">Iberian ribbed newt</name>
    <dbReference type="NCBI Taxonomy" id="8319"/>
    <lineage>
        <taxon>Eukaryota</taxon>
        <taxon>Metazoa</taxon>
        <taxon>Chordata</taxon>
        <taxon>Craniata</taxon>
        <taxon>Vertebrata</taxon>
        <taxon>Euteleostomi</taxon>
        <taxon>Amphibia</taxon>
        <taxon>Batrachia</taxon>
        <taxon>Caudata</taxon>
        <taxon>Salamandroidea</taxon>
        <taxon>Salamandridae</taxon>
        <taxon>Pleurodelinae</taxon>
        <taxon>Pleurodeles</taxon>
    </lineage>
</organism>
<proteinExistence type="predicted"/>
<dbReference type="EMBL" id="JANPWB010000014">
    <property type="protein sequence ID" value="KAJ1098121.1"/>
    <property type="molecule type" value="Genomic_DNA"/>
</dbReference>
<reference evidence="2" key="1">
    <citation type="journal article" date="2022" name="bioRxiv">
        <title>Sequencing and chromosome-scale assembly of the giantPleurodeles waltlgenome.</title>
        <authorList>
            <person name="Brown T."/>
            <person name="Elewa A."/>
            <person name="Iarovenko S."/>
            <person name="Subramanian E."/>
            <person name="Araus A.J."/>
            <person name="Petzold A."/>
            <person name="Susuki M."/>
            <person name="Suzuki K.-i.T."/>
            <person name="Hayashi T."/>
            <person name="Toyoda A."/>
            <person name="Oliveira C."/>
            <person name="Osipova E."/>
            <person name="Leigh N.D."/>
            <person name="Simon A."/>
            <person name="Yun M.H."/>
        </authorList>
    </citation>
    <scope>NUCLEOTIDE SEQUENCE</scope>
    <source>
        <strain evidence="2">20211129_DDA</strain>
        <tissue evidence="2">Liver</tissue>
    </source>
</reference>
<dbReference type="AlphaFoldDB" id="A0AAV7M2U3"/>
<evidence type="ECO:0000313" key="3">
    <source>
        <dbReference type="Proteomes" id="UP001066276"/>
    </source>
</evidence>
<evidence type="ECO:0000256" key="1">
    <source>
        <dbReference type="SAM" id="MobiDB-lite"/>
    </source>
</evidence>
<comment type="caution">
    <text evidence="2">The sequence shown here is derived from an EMBL/GenBank/DDBJ whole genome shotgun (WGS) entry which is preliminary data.</text>
</comment>